<protein>
    <submittedName>
        <fullName evidence="2">BQ2448_4753 protein</fullName>
    </submittedName>
</protein>
<dbReference type="OrthoDB" id="2540722at2759"/>
<reference evidence="3" key="1">
    <citation type="submission" date="2016-09" db="EMBL/GenBank/DDBJ databases">
        <authorList>
            <person name="Jeantristanb JTB J.-T."/>
            <person name="Ricardo R."/>
        </authorList>
    </citation>
    <scope>NUCLEOTIDE SEQUENCE [LARGE SCALE GENOMIC DNA]</scope>
</reference>
<gene>
    <name evidence="2" type="ORF">BQ2448_4753</name>
</gene>
<dbReference type="EMBL" id="FMSP01000008">
    <property type="protein sequence ID" value="SCV72059.1"/>
    <property type="molecule type" value="Genomic_DNA"/>
</dbReference>
<accession>A0A238FGY8</accession>
<organism evidence="2 3">
    <name type="scientific">Microbotryum intermedium</name>
    <dbReference type="NCBI Taxonomy" id="269621"/>
    <lineage>
        <taxon>Eukaryota</taxon>
        <taxon>Fungi</taxon>
        <taxon>Dikarya</taxon>
        <taxon>Basidiomycota</taxon>
        <taxon>Pucciniomycotina</taxon>
        <taxon>Microbotryomycetes</taxon>
        <taxon>Microbotryales</taxon>
        <taxon>Microbotryaceae</taxon>
        <taxon>Microbotryum</taxon>
    </lineage>
</organism>
<dbReference type="AlphaFoldDB" id="A0A238FGY8"/>
<dbReference type="Proteomes" id="UP000198372">
    <property type="component" value="Unassembled WGS sequence"/>
</dbReference>
<evidence type="ECO:0000313" key="2">
    <source>
        <dbReference type="EMBL" id="SCV72059.1"/>
    </source>
</evidence>
<feature type="compositionally biased region" description="Pro residues" evidence="1">
    <location>
        <begin position="538"/>
        <end position="547"/>
    </location>
</feature>
<name>A0A238FGY8_9BASI</name>
<evidence type="ECO:0000256" key="1">
    <source>
        <dbReference type="SAM" id="MobiDB-lite"/>
    </source>
</evidence>
<sequence>MMRAVSCMRCRPTLRPPQRPLLAGSSNALLCSSLLTAAGFVRTAVGPSEAAVNGMKRVLDGDPTGILPFHQFLSGAMASSRAQPTAAGEVDMTEALDALARAFPNLSFPLERHQVATNEARACLPCIKARNPDLARRIHRREGLVADDQAHKFERYHHPLVACLGANLDGPSGMLDQAVSVVLLMRHGTLSNRQLTPVPGHLEQGRCCFRDAGAMKRALAHGAFSVIVCLARAPQIKGDRFKTSPRPGPTLVHIVPTEVGPGQPVGTRATSNNAGNRGSTGHGCSFHLVAVVEYRPRRLDYSCLVRSGDRWYRSGDSVVEEFEPVSSSSMDVMRLYSRNQLPHLVHALAPRRPAPAPCPASIRSPLSLPGRENSLAPNDKEVGSTEPTISASSLGMDIWERGLSATLAGVLGKKITPVSTIDELAIGPLLHHFVVDVDTREPEQSLGEILRSLKQSLWTIGVVAGEITAGGIGVVIAVLACRLGGASGWSAMHFDRHGASPAMQASSQVEHAGKAIYVRLEVRPARPSTSSRSQEPLSLPPPLPPSSPDCTATLEREIYALQETNGIDPSRARSALLSAPFPLDLDRLPLRICCLAAPRQLDSSTRELLEQAHSKIVNAQEAYCRRMARNGAPAPVWLYGIRGLLPDQPTVVYLENIGSAMLLHCRIAQHRAHHVVLPADVTSRTPHSATSIAERLGEALQGLGFVAMFDRVDEPLLIESVPPLLHHLNGRPREEARVCIRLSRCDHRKRPTQSHRFLGEVVGRGRQDGGLQRGDLEAVAQNDRSIDGIWGPAFKRMNVDVVMEFASSFRHPLATRKAYHRVLEIIGSRPATILMAYLDRLSRRAPEVEIALDKFEEMDARFAVPTCSLQRFGAASSSSTCSTDSPTAGTWTFLDKQNFAEYGRSQLEHSLALSLEHSFYSSSTIVVDAALATANVALGAGRHHQVVDLRKAIADYARRHGLDKVVTFARTSTDHLSEGSLLRQKPSWG</sequence>
<proteinExistence type="predicted"/>
<keyword evidence="3" id="KW-1185">Reference proteome</keyword>
<feature type="region of interest" description="Disordered" evidence="1">
    <location>
        <begin position="354"/>
        <end position="388"/>
    </location>
</feature>
<feature type="region of interest" description="Disordered" evidence="1">
    <location>
        <begin position="524"/>
        <end position="547"/>
    </location>
</feature>
<evidence type="ECO:0000313" key="3">
    <source>
        <dbReference type="Proteomes" id="UP000198372"/>
    </source>
</evidence>